<protein>
    <recommendedName>
        <fullName evidence="8">Nramp-domain-containing protein</fullName>
    </recommendedName>
</protein>
<dbReference type="PANTHER" id="PTHR11706">
    <property type="entry name" value="SOLUTE CARRIER PROTEIN FAMILY 11 MEMBER"/>
    <property type="match status" value="1"/>
</dbReference>
<dbReference type="PANTHER" id="PTHR11706:SF101">
    <property type="entry name" value="MANGANESE TRANSPORTER SMF1"/>
    <property type="match status" value="1"/>
</dbReference>
<dbReference type="GO" id="GO:0015086">
    <property type="term" value="F:cadmium ion transmembrane transporter activity"/>
    <property type="evidence" value="ECO:0007669"/>
    <property type="project" value="TreeGrafter"/>
</dbReference>
<dbReference type="EMBL" id="JAACJP010000023">
    <property type="protein sequence ID" value="KAF5377515.1"/>
    <property type="molecule type" value="Genomic_DNA"/>
</dbReference>
<dbReference type="AlphaFoldDB" id="A0A8H5H6I0"/>
<evidence type="ECO:0000256" key="4">
    <source>
        <dbReference type="ARBA" id="ARBA00023136"/>
    </source>
</evidence>
<dbReference type="GO" id="GO:0005886">
    <property type="term" value="C:plasma membrane"/>
    <property type="evidence" value="ECO:0007669"/>
    <property type="project" value="TreeGrafter"/>
</dbReference>
<dbReference type="GO" id="GO:0030026">
    <property type="term" value="P:intracellular manganese ion homeostasis"/>
    <property type="evidence" value="ECO:0007669"/>
    <property type="project" value="TreeGrafter"/>
</dbReference>
<comment type="caution">
    <text evidence="6">The sequence shown here is derived from an EMBL/GenBank/DDBJ whole genome shotgun (WGS) entry which is preliminary data.</text>
</comment>
<evidence type="ECO:0000256" key="2">
    <source>
        <dbReference type="ARBA" id="ARBA00022692"/>
    </source>
</evidence>
<evidence type="ECO:0000256" key="5">
    <source>
        <dbReference type="SAM" id="Phobius"/>
    </source>
</evidence>
<gene>
    <name evidence="6" type="ORF">D9615_005132</name>
</gene>
<feature type="transmembrane region" description="Helical" evidence="5">
    <location>
        <begin position="492"/>
        <end position="514"/>
    </location>
</feature>
<reference evidence="6 7" key="1">
    <citation type="journal article" date="2020" name="ISME J.">
        <title>Uncovering the hidden diversity of litter-decomposition mechanisms in mushroom-forming fungi.</title>
        <authorList>
            <person name="Floudas D."/>
            <person name="Bentzer J."/>
            <person name="Ahren D."/>
            <person name="Johansson T."/>
            <person name="Persson P."/>
            <person name="Tunlid A."/>
        </authorList>
    </citation>
    <scope>NUCLEOTIDE SEQUENCE [LARGE SCALE GENOMIC DNA]</scope>
    <source>
        <strain evidence="6 7">CBS 661.87</strain>
    </source>
</reference>
<feature type="transmembrane region" description="Helical" evidence="5">
    <location>
        <begin position="253"/>
        <end position="273"/>
    </location>
</feature>
<feature type="transmembrane region" description="Helical" evidence="5">
    <location>
        <begin position="67"/>
        <end position="86"/>
    </location>
</feature>
<dbReference type="GO" id="GO:0034755">
    <property type="term" value="P:iron ion transmembrane transport"/>
    <property type="evidence" value="ECO:0007669"/>
    <property type="project" value="TreeGrafter"/>
</dbReference>
<evidence type="ECO:0008006" key="8">
    <source>
        <dbReference type="Google" id="ProtNLM"/>
    </source>
</evidence>
<dbReference type="InterPro" id="IPR001046">
    <property type="entry name" value="NRAMP_fam"/>
</dbReference>
<evidence type="ECO:0000256" key="1">
    <source>
        <dbReference type="ARBA" id="ARBA00004141"/>
    </source>
</evidence>
<keyword evidence="4 5" id="KW-0472">Membrane</keyword>
<dbReference type="PRINTS" id="PR00447">
    <property type="entry name" value="NATRESASSCMP"/>
</dbReference>
<keyword evidence="7" id="KW-1185">Reference proteome</keyword>
<evidence type="ECO:0000313" key="6">
    <source>
        <dbReference type="EMBL" id="KAF5377515.1"/>
    </source>
</evidence>
<sequence length="604" mass="65319">MHEPRQANTPLLAPQRTYVATARVAVAFVLRTVVHHVRKHVGVGIVCAVAYFDPGNWSVDLQAGSNFGYRPMLFVLLMAGLGAMVLQTLACKLGCVTGLGEAALLPITRPRLTTTSDLASHCRLLLHDRPKNPRLVRWLVLYPLYVLSEISIISTDLAELLGSAIGICLIFPRLPLWAGVVVTAADVLIFLAFADPSRGQGRPVRVFECIIMIFVFVVFACFVVLLVKVKPHWPDVFLGYLPSKRLFQSEPDAVYSAVGILGATVMPHALFLGSSLAAQDRVSLAPPEAPSSLPGPTAPRTLRSRIRAVMLPLFRVSRAERIAAAKDYRTRYGERENNSLAFIQQHLAHGIVDVVTSLLGIAVPVNSAILILASTVFFQGPQFKAGGPAGLFEAHELIKSHIGNGKPQHLLGFHPLPLSGRTIGAAFVFALALLCAGQTASITATLAGQIVSEGFIEWRVSPFLRRLITRLISLVPSVIVAVAVGREGISTLLVASQVALSVVLPFIAFPLIYLSSSEVVMRVRKPIQRLVETDEASVHEVEEGPPNLGDKPMMAETVKTSSVAVLETLDFSNGRVLSSIAYIIWSVVLVANAYAIVMLGMKER</sequence>
<proteinExistence type="predicted"/>
<dbReference type="Proteomes" id="UP000565441">
    <property type="component" value="Unassembled WGS sequence"/>
</dbReference>
<feature type="transmembrane region" description="Helical" evidence="5">
    <location>
        <begin position="423"/>
        <end position="447"/>
    </location>
</feature>
<dbReference type="NCBIfam" id="TIGR01197">
    <property type="entry name" value="nramp"/>
    <property type="match status" value="1"/>
</dbReference>
<dbReference type="GO" id="GO:0005384">
    <property type="term" value="F:manganese ion transmembrane transporter activity"/>
    <property type="evidence" value="ECO:0007669"/>
    <property type="project" value="TreeGrafter"/>
</dbReference>
<keyword evidence="3 5" id="KW-1133">Transmembrane helix</keyword>
<feature type="transmembrane region" description="Helical" evidence="5">
    <location>
        <begin position="135"/>
        <end position="154"/>
    </location>
</feature>
<keyword evidence="2 5" id="KW-0812">Transmembrane</keyword>
<feature type="transmembrane region" description="Helical" evidence="5">
    <location>
        <begin position="467"/>
        <end position="485"/>
    </location>
</feature>
<accession>A0A8H5H6I0</accession>
<evidence type="ECO:0000256" key="3">
    <source>
        <dbReference type="ARBA" id="ARBA00022989"/>
    </source>
</evidence>
<dbReference type="Pfam" id="PF01566">
    <property type="entry name" value="Nramp"/>
    <property type="match status" value="2"/>
</dbReference>
<feature type="transmembrane region" description="Helical" evidence="5">
    <location>
        <begin position="580"/>
        <end position="601"/>
    </location>
</feature>
<comment type="subcellular location">
    <subcellularLocation>
        <location evidence="1">Membrane</location>
        <topology evidence="1">Multi-pass membrane protein</topology>
    </subcellularLocation>
</comment>
<dbReference type="OrthoDB" id="409173at2759"/>
<evidence type="ECO:0000313" key="7">
    <source>
        <dbReference type="Proteomes" id="UP000565441"/>
    </source>
</evidence>
<feature type="transmembrane region" description="Helical" evidence="5">
    <location>
        <begin position="174"/>
        <end position="194"/>
    </location>
</feature>
<feature type="transmembrane region" description="Helical" evidence="5">
    <location>
        <begin position="206"/>
        <end position="227"/>
    </location>
</feature>
<name>A0A8H5H6I0_9AGAR</name>
<organism evidence="6 7">
    <name type="scientific">Tricholomella constricta</name>
    <dbReference type="NCBI Taxonomy" id="117010"/>
    <lineage>
        <taxon>Eukaryota</taxon>
        <taxon>Fungi</taxon>
        <taxon>Dikarya</taxon>
        <taxon>Basidiomycota</taxon>
        <taxon>Agaricomycotina</taxon>
        <taxon>Agaricomycetes</taxon>
        <taxon>Agaricomycetidae</taxon>
        <taxon>Agaricales</taxon>
        <taxon>Tricholomatineae</taxon>
        <taxon>Lyophyllaceae</taxon>
        <taxon>Tricholomella</taxon>
    </lineage>
</organism>